<sequence length="172" mass="20386">MPLFMWVILCFIIIQRLVELNIAKRNEVWIKERGGVERGEEHYKWFILVHSLFFLSLIVEVLLRHPATFQFNIYLFVLFLLLQFVRFWCISSLGKFWNTKIIISPQFPLVRKGPYKYVKHPNYIVVGIELLVIPLLFEAYITAVLFPLLHILLLTVRIPAEENALKDTKLTE</sequence>
<feature type="transmembrane region" description="Helical" evidence="5">
    <location>
        <begin position="123"/>
        <end position="156"/>
    </location>
</feature>
<dbReference type="Gene3D" id="1.20.120.1630">
    <property type="match status" value="1"/>
</dbReference>
<dbReference type="InterPro" id="IPR007269">
    <property type="entry name" value="ICMT_MeTrfase"/>
</dbReference>
<accession>A0A941DW69</accession>
<dbReference type="Pfam" id="PF04140">
    <property type="entry name" value="ICMT"/>
    <property type="match status" value="1"/>
</dbReference>
<dbReference type="InterPro" id="IPR052527">
    <property type="entry name" value="Metal_cation-efflux_comp"/>
</dbReference>
<name>A0A941DW69_9BACI</name>
<dbReference type="GO" id="GO:0004671">
    <property type="term" value="F:protein C-terminal S-isoprenylcysteine carboxyl O-methyltransferase activity"/>
    <property type="evidence" value="ECO:0007669"/>
    <property type="project" value="InterPro"/>
</dbReference>
<keyword evidence="3 5" id="KW-1133">Transmembrane helix</keyword>
<comment type="subcellular location">
    <subcellularLocation>
        <location evidence="1">Membrane</location>
        <topology evidence="1">Multi-pass membrane protein</topology>
    </subcellularLocation>
</comment>
<evidence type="ECO:0008006" key="8">
    <source>
        <dbReference type="Google" id="ProtNLM"/>
    </source>
</evidence>
<organism evidence="6 7">
    <name type="scientific">Virgibacillus salarius</name>
    <dbReference type="NCBI Taxonomy" id="447199"/>
    <lineage>
        <taxon>Bacteria</taxon>
        <taxon>Bacillati</taxon>
        <taxon>Bacillota</taxon>
        <taxon>Bacilli</taxon>
        <taxon>Bacillales</taxon>
        <taxon>Bacillaceae</taxon>
        <taxon>Virgibacillus</taxon>
    </lineage>
</organism>
<keyword evidence="4 5" id="KW-0472">Membrane</keyword>
<dbReference type="Proteomes" id="UP000675284">
    <property type="component" value="Unassembled WGS sequence"/>
</dbReference>
<evidence type="ECO:0000313" key="6">
    <source>
        <dbReference type="EMBL" id="MBR7796571.1"/>
    </source>
</evidence>
<evidence type="ECO:0000256" key="1">
    <source>
        <dbReference type="ARBA" id="ARBA00004141"/>
    </source>
</evidence>
<evidence type="ECO:0000256" key="3">
    <source>
        <dbReference type="ARBA" id="ARBA00022989"/>
    </source>
</evidence>
<feature type="transmembrane region" description="Helical" evidence="5">
    <location>
        <begin position="75"/>
        <end position="97"/>
    </location>
</feature>
<dbReference type="EMBL" id="JAGSOT010000029">
    <property type="protein sequence ID" value="MBR7796571.1"/>
    <property type="molecule type" value="Genomic_DNA"/>
</dbReference>
<gene>
    <name evidence="6" type="ORF">KCX74_11030</name>
</gene>
<dbReference type="RefSeq" id="WP_166530432.1">
    <property type="nucleotide sequence ID" value="NZ_BAAACY010000133.1"/>
</dbReference>
<dbReference type="PANTHER" id="PTHR43847:SF1">
    <property type="entry name" value="BLL3993 PROTEIN"/>
    <property type="match status" value="1"/>
</dbReference>
<reference evidence="6" key="1">
    <citation type="submission" date="2021-04" db="EMBL/GenBank/DDBJ databases">
        <title>Isolation and polyphasic classification of algal microorganism.</title>
        <authorList>
            <person name="Wang S."/>
        </authorList>
    </citation>
    <scope>NUCLEOTIDE SEQUENCE</scope>
    <source>
        <strain evidence="6">720a</strain>
    </source>
</reference>
<keyword evidence="7" id="KW-1185">Reference proteome</keyword>
<dbReference type="GO" id="GO:0016020">
    <property type="term" value="C:membrane"/>
    <property type="evidence" value="ECO:0007669"/>
    <property type="project" value="UniProtKB-SubCell"/>
</dbReference>
<keyword evidence="2 5" id="KW-0812">Transmembrane</keyword>
<feature type="transmembrane region" description="Helical" evidence="5">
    <location>
        <begin position="44"/>
        <end position="63"/>
    </location>
</feature>
<protein>
    <recommendedName>
        <fullName evidence="8">15-methylpalmitoyl-4-hydroxy-2-pyrone 4-O-methyltransferase</fullName>
    </recommendedName>
</protein>
<evidence type="ECO:0000256" key="5">
    <source>
        <dbReference type="SAM" id="Phobius"/>
    </source>
</evidence>
<evidence type="ECO:0000313" key="7">
    <source>
        <dbReference type="Proteomes" id="UP000675284"/>
    </source>
</evidence>
<evidence type="ECO:0000256" key="4">
    <source>
        <dbReference type="ARBA" id="ARBA00023136"/>
    </source>
</evidence>
<evidence type="ECO:0000256" key="2">
    <source>
        <dbReference type="ARBA" id="ARBA00022692"/>
    </source>
</evidence>
<dbReference type="AlphaFoldDB" id="A0A941DW69"/>
<proteinExistence type="predicted"/>
<dbReference type="PANTHER" id="PTHR43847">
    <property type="entry name" value="BLL3993 PROTEIN"/>
    <property type="match status" value="1"/>
</dbReference>
<comment type="caution">
    <text evidence="6">The sequence shown here is derived from an EMBL/GenBank/DDBJ whole genome shotgun (WGS) entry which is preliminary data.</text>
</comment>